<dbReference type="SUPFAM" id="SSF52172">
    <property type="entry name" value="CheY-like"/>
    <property type="match status" value="1"/>
</dbReference>
<keyword evidence="1" id="KW-0597">Phosphoprotein</keyword>
<feature type="domain" description="EAL" evidence="3">
    <location>
        <begin position="310"/>
        <end position="487"/>
    </location>
</feature>
<dbReference type="InterPro" id="IPR001633">
    <property type="entry name" value="EAL_dom"/>
</dbReference>
<dbReference type="PANTHER" id="PTHR44757">
    <property type="entry name" value="DIGUANYLATE CYCLASE DGCP"/>
    <property type="match status" value="1"/>
</dbReference>
<dbReference type="PANTHER" id="PTHR44757:SF2">
    <property type="entry name" value="BIOFILM ARCHITECTURE MAINTENANCE PROTEIN MBAA"/>
    <property type="match status" value="1"/>
</dbReference>
<accession>A0A2W5SKH5</accession>
<comment type="caution">
    <text evidence="5">The sequence shown here is derived from an EMBL/GenBank/DDBJ whole genome shotgun (WGS) entry which is preliminary data.</text>
</comment>
<dbReference type="FunFam" id="3.30.70.270:FF:000001">
    <property type="entry name" value="Diguanylate cyclase domain protein"/>
    <property type="match status" value="1"/>
</dbReference>
<dbReference type="InterPro" id="IPR035919">
    <property type="entry name" value="EAL_sf"/>
</dbReference>
<dbReference type="NCBIfam" id="TIGR00254">
    <property type="entry name" value="GGDEF"/>
    <property type="match status" value="1"/>
</dbReference>
<organism evidence="5 6">
    <name type="scientific">Ancylobacter novellus</name>
    <name type="common">Thiobacillus novellus</name>
    <dbReference type="NCBI Taxonomy" id="921"/>
    <lineage>
        <taxon>Bacteria</taxon>
        <taxon>Pseudomonadati</taxon>
        <taxon>Pseudomonadota</taxon>
        <taxon>Alphaproteobacteria</taxon>
        <taxon>Hyphomicrobiales</taxon>
        <taxon>Xanthobacteraceae</taxon>
        <taxon>Ancylobacter</taxon>
    </lineage>
</organism>
<evidence type="ECO:0000259" key="2">
    <source>
        <dbReference type="PROSITE" id="PS50110"/>
    </source>
</evidence>
<dbReference type="PROSITE" id="PS50110">
    <property type="entry name" value="RESPONSE_REGULATORY"/>
    <property type="match status" value="1"/>
</dbReference>
<dbReference type="EMBL" id="QFQD01000071">
    <property type="protein sequence ID" value="PZQ80123.1"/>
    <property type="molecule type" value="Genomic_DNA"/>
</dbReference>
<dbReference type="Proteomes" id="UP000248887">
    <property type="component" value="Unassembled WGS sequence"/>
</dbReference>
<evidence type="ECO:0000313" key="6">
    <source>
        <dbReference type="Proteomes" id="UP000248887"/>
    </source>
</evidence>
<dbReference type="SUPFAM" id="SSF141868">
    <property type="entry name" value="EAL domain-like"/>
    <property type="match status" value="1"/>
</dbReference>
<dbReference type="PROSITE" id="PS50883">
    <property type="entry name" value="EAL"/>
    <property type="match status" value="1"/>
</dbReference>
<dbReference type="CDD" id="cd01949">
    <property type="entry name" value="GGDEF"/>
    <property type="match status" value="1"/>
</dbReference>
<dbReference type="SUPFAM" id="SSF55073">
    <property type="entry name" value="Nucleotide cyclase"/>
    <property type="match status" value="1"/>
</dbReference>
<sequence length="487" mass="54177">MKLLLIDDDEVDRRMVMRLLSGIDPPPNIVQATTAQEGLKIFRTGGFDAVFLDYYLPDMTAFDAIPVLMEYSVSQAAIIILTGKDDDALALQCLEAGAQDFLLKQEVNAQRLLRTLVHARVLHALQDKISESREKYRFLAQNDQLTGLPNRHFFDESLASEIARCGDLPISLLLLDIDNFKRVNDIRGHDVGDVLIREVAARLRHLVPPGQIVCRIGGDEFAIIASDGGDEATALDIAERIKATFAEPFNIGDVELEVSSSVGIAVALRGATTAAQLLKSADLAMYKAKRDGRNRIQLFTQDLQREAVRRDEIERDLRSAVVFDQLTMFYQPLFCTSDREICGAEALIRWRHPQHGLLPPSAFLDIAEEFGLLARIDNWSRRTAFWQLSDWRARGLVRDGFRMNFNVSASALDQPGLDVALQLDCAGVGLPPTALELEVTEDVLVANFKKTNALLNRIKDCGVSIAIDQCDDRDGEEPRLARAGRGH</sequence>
<dbReference type="Gene3D" id="3.40.50.2300">
    <property type="match status" value="1"/>
</dbReference>
<dbReference type="SMART" id="SM00052">
    <property type="entry name" value="EAL"/>
    <property type="match status" value="1"/>
</dbReference>
<dbReference type="PROSITE" id="PS50887">
    <property type="entry name" value="GGDEF"/>
    <property type="match status" value="1"/>
</dbReference>
<dbReference type="InterPro" id="IPR052155">
    <property type="entry name" value="Biofilm_reg_signaling"/>
</dbReference>
<feature type="modified residue" description="4-aspartylphosphate" evidence="1">
    <location>
        <position position="53"/>
    </location>
</feature>
<evidence type="ECO:0000313" key="5">
    <source>
        <dbReference type="EMBL" id="PZQ80123.1"/>
    </source>
</evidence>
<feature type="domain" description="GGDEF" evidence="4">
    <location>
        <begin position="168"/>
        <end position="301"/>
    </location>
</feature>
<dbReference type="GO" id="GO:0000160">
    <property type="term" value="P:phosphorelay signal transduction system"/>
    <property type="evidence" value="ECO:0007669"/>
    <property type="project" value="InterPro"/>
</dbReference>
<protein>
    <submittedName>
        <fullName evidence="5">GGDEF domain-containing response regulator</fullName>
    </submittedName>
</protein>
<evidence type="ECO:0000259" key="3">
    <source>
        <dbReference type="PROSITE" id="PS50883"/>
    </source>
</evidence>
<dbReference type="SMART" id="SM00267">
    <property type="entry name" value="GGDEF"/>
    <property type="match status" value="1"/>
</dbReference>
<dbReference type="InterPro" id="IPR029787">
    <property type="entry name" value="Nucleotide_cyclase"/>
</dbReference>
<dbReference type="CDD" id="cd00156">
    <property type="entry name" value="REC"/>
    <property type="match status" value="1"/>
</dbReference>
<name>A0A2W5SKH5_ANCNO</name>
<dbReference type="InterPro" id="IPR001789">
    <property type="entry name" value="Sig_transdc_resp-reg_receiver"/>
</dbReference>
<feature type="domain" description="Response regulatory" evidence="2">
    <location>
        <begin position="2"/>
        <end position="119"/>
    </location>
</feature>
<dbReference type="CDD" id="cd01948">
    <property type="entry name" value="EAL"/>
    <property type="match status" value="1"/>
</dbReference>
<dbReference type="GO" id="GO:0003824">
    <property type="term" value="F:catalytic activity"/>
    <property type="evidence" value="ECO:0007669"/>
    <property type="project" value="UniProtKB-ARBA"/>
</dbReference>
<dbReference type="InterPro" id="IPR000160">
    <property type="entry name" value="GGDEF_dom"/>
</dbReference>
<reference evidence="5 6" key="1">
    <citation type="submission" date="2017-08" db="EMBL/GenBank/DDBJ databases">
        <title>Infants hospitalized years apart are colonized by the same room-sourced microbial strains.</title>
        <authorList>
            <person name="Brooks B."/>
            <person name="Olm M.R."/>
            <person name="Firek B.A."/>
            <person name="Baker R."/>
            <person name="Thomas B.C."/>
            <person name="Morowitz M.J."/>
            <person name="Banfield J.F."/>
        </authorList>
    </citation>
    <scope>NUCLEOTIDE SEQUENCE [LARGE SCALE GENOMIC DNA]</scope>
    <source>
        <strain evidence="5">S2_005_001_R2_27</strain>
    </source>
</reference>
<dbReference type="Gene3D" id="3.30.70.270">
    <property type="match status" value="1"/>
</dbReference>
<proteinExistence type="predicted"/>
<evidence type="ECO:0000259" key="4">
    <source>
        <dbReference type="PROSITE" id="PS50887"/>
    </source>
</evidence>
<dbReference type="AlphaFoldDB" id="A0A2W5SKH5"/>
<dbReference type="SMART" id="SM00448">
    <property type="entry name" value="REC"/>
    <property type="match status" value="1"/>
</dbReference>
<dbReference type="Pfam" id="PF00990">
    <property type="entry name" value="GGDEF"/>
    <property type="match status" value="1"/>
</dbReference>
<dbReference type="Pfam" id="PF00072">
    <property type="entry name" value="Response_reg"/>
    <property type="match status" value="1"/>
</dbReference>
<dbReference type="Pfam" id="PF00563">
    <property type="entry name" value="EAL"/>
    <property type="match status" value="1"/>
</dbReference>
<evidence type="ECO:0000256" key="1">
    <source>
        <dbReference type="PROSITE-ProRule" id="PRU00169"/>
    </source>
</evidence>
<gene>
    <name evidence="5" type="ORF">DI549_18130</name>
</gene>
<dbReference type="InterPro" id="IPR011006">
    <property type="entry name" value="CheY-like_superfamily"/>
</dbReference>
<dbReference type="InterPro" id="IPR043128">
    <property type="entry name" value="Rev_trsase/Diguanyl_cyclase"/>
</dbReference>
<dbReference type="Gene3D" id="3.20.20.450">
    <property type="entry name" value="EAL domain"/>
    <property type="match status" value="1"/>
</dbReference>